<dbReference type="Gene3D" id="2.40.160.20">
    <property type="match status" value="1"/>
</dbReference>
<evidence type="ECO:0000256" key="2">
    <source>
        <dbReference type="SAM" id="SignalP"/>
    </source>
</evidence>
<comment type="caution">
    <text evidence="3">The sequence shown here is derived from an EMBL/GenBank/DDBJ whole genome shotgun (WGS) entry which is preliminary data.</text>
</comment>
<evidence type="ECO:0000313" key="4">
    <source>
        <dbReference type="Proteomes" id="UP001595556"/>
    </source>
</evidence>
<protein>
    <submittedName>
        <fullName evidence="3">OmpW family protein</fullName>
    </submittedName>
</protein>
<dbReference type="SUPFAM" id="SSF56925">
    <property type="entry name" value="OMPA-like"/>
    <property type="match status" value="1"/>
</dbReference>
<keyword evidence="4" id="KW-1185">Reference proteome</keyword>
<sequence length="219" mass="23057">MNTRISLLAAASLAFSAGAQAQEQSFSLGIAQVSINSKASDLRGPFTPAGANLKVDDATTLVFSYTRRVDDRFNLELALGLPPTHDVQGKGTLASVGKIAEVKQFSPTMFVNYSFAGPKATLQPFVGVGVNYTNFYGGKSTPAGSNASGGPTSITLTDSFGLAAQVGLNWRIDERWFASAKIATAQVKSDLTSNSAGLIRTTTIDFRPVVFAVSGGYRF</sequence>
<evidence type="ECO:0000313" key="3">
    <source>
        <dbReference type="EMBL" id="MFC3149018.1"/>
    </source>
</evidence>
<dbReference type="Pfam" id="PF03922">
    <property type="entry name" value="OmpW"/>
    <property type="match status" value="1"/>
</dbReference>
<gene>
    <name evidence="3" type="ORF">ACFOEN_15435</name>
</gene>
<dbReference type="PANTHER" id="PTHR36920:SF1">
    <property type="entry name" value="OUTER MEMBRANE PROTEIN W"/>
    <property type="match status" value="1"/>
</dbReference>
<dbReference type="InterPro" id="IPR011250">
    <property type="entry name" value="OMP/PagP_B-barrel"/>
</dbReference>
<dbReference type="InterPro" id="IPR005618">
    <property type="entry name" value="OMPW"/>
</dbReference>
<feature type="chain" id="PRO_5046358999" evidence="2">
    <location>
        <begin position="22"/>
        <end position="219"/>
    </location>
</feature>
<name>A0ABV7H921_9BURK</name>
<reference evidence="4" key="1">
    <citation type="journal article" date="2019" name="Int. J. Syst. Evol. Microbiol.">
        <title>The Global Catalogue of Microorganisms (GCM) 10K type strain sequencing project: providing services to taxonomists for standard genome sequencing and annotation.</title>
        <authorList>
            <consortium name="The Broad Institute Genomics Platform"/>
            <consortium name="The Broad Institute Genome Sequencing Center for Infectious Disease"/>
            <person name="Wu L."/>
            <person name="Ma J."/>
        </authorList>
    </citation>
    <scope>NUCLEOTIDE SEQUENCE [LARGE SCALE GENOMIC DNA]</scope>
    <source>
        <strain evidence="4">KCTC 52168</strain>
    </source>
</reference>
<keyword evidence="2" id="KW-0732">Signal</keyword>
<accession>A0ABV7H921</accession>
<feature type="signal peptide" evidence="2">
    <location>
        <begin position="1"/>
        <end position="21"/>
    </location>
</feature>
<dbReference type="Proteomes" id="UP001595556">
    <property type="component" value="Unassembled WGS sequence"/>
</dbReference>
<proteinExistence type="predicted"/>
<comment type="subcellular location">
    <subcellularLocation>
        <location evidence="1">Cell outer membrane</location>
    </subcellularLocation>
</comment>
<dbReference type="EMBL" id="JBHRTI010000010">
    <property type="protein sequence ID" value="MFC3149018.1"/>
    <property type="molecule type" value="Genomic_DNA"/>
</dbReference>
<dbReference type="PANTHER" id="PTHR36920">
    <property type="match status" value="1"/>
</dbReference>
<dbReference type="RefSeq" id="WP_377305452.1">
    <property type="nucleotide sequence ID" value="NZ_CP180191.1"/>
</dbReference>
<organism evidence="3 4">
    <name type="scientific">Piscinibacterium candidicorallinum</name>
    <dbReference type="NCBI Taxonomy" id="1793872"/>
    <lineage>
        <taxon>Bacteria</taxon>
        <taxon>Pseudomonadati</taxon>
        <taxon>Pseudomonadota</taxon>
        <taxon>Betaproteobacteria</taxon>
        <taxon>Burkholderiales</taxon>
        <taxon>Piscinibacterium</taxon>
    </lineage>
</organism>
<evidence type="ECO:0000256" key="1">
    <source>
        <dbReference type="ARBA" id="ARBA00004442"/>
    </source>
</evidence>